<dbReference type="Proteomes" id="UP000233332">
    <property type="component" value="Unassembled WGS sequence"/>
</dbReference>
<feature type="signal peptide" evidence="1">
    <location>
        <begin position="1"/>
        <end position="29"/>
    </location>
</feature>
<keyword evidence="1" id="KW-0732">Signal</keyword>
<dbReference type="RefSeq" id="WP_101301250.1">
    <property type="nucleotide sequence ID" value="NZ_NXGX01000003.1"/>
</dbReference>
<protein>
    <recommendedName>
        <fullName evidence="2">Glycoside-hydrolase family GH114 TIM-barrel domain-containing protein</fullName>
    </recommendedName>
</protein>
<proteinExistence type="predicted"/>
<organism evidence="3 4">
    <name type="scientific">Thalassospira lohafexi</name>
    <dbReference type="NCBI Taxonomy" id="744227"/>
    <lineage>
        <taxon>Bacteria</taxon>
        <taxon>Pseudomonadati</taxon>
        <taxon>Pseudomonadota</taxon>
        <taxon>Alphaproteobacteria</taxon>
        <taxon>Rhodospirillales</taxon>
        <taxon>Thalassospiraceae</taxon>
        <taxon>Thalassospira</taxon>
    </lineage>
</organism>
<comment type="caution">
    <text evidence="3">The sequence shown here is derived from an EMBL/GenBank/DDBJ whole genome shotgun (WGS) entry which is preliminary data.</text>
</comment>
<dbReference type="EMBL" id="NXGX01000003">
    <property type="protein sequence ID" value="PKR58795.1"/>
    <property type="molecule type" value="Genomic_DNA"/>
</dbReference>
<reference evidence="3 4" key="1">
    <citation type="submission" date="2017-09" db="EMBL/GenBank/DDBJ databases">
        <title>Biodiversity and function of Thalassospira species in the particle-attached aromatic-hydrocarbon-degrading consortia from the surface seawater of the China South Sea.</title>
        <authorList>
            <person name="Dong C."/>
            <person name="Lai Q."/>
            <person name="Shao Z."/>
        </authorList>
    </citation>
    <scope>NUCLEOTIDE SEQUENCE [LARGE SCALE GENOMIC DNA]</scope>
    <source>
        <strain evidence="3 4">139Z-12</strain>
    </source>
</reference>
<dbReference type="Gene3D" id="3.20.20.70">
    <property type="entry name" value="Aldolase class I"/>
    <property type="match status" value="1"/>
</dbReference>
<evidence type="ECO:0000259" key="2">
    <source>
        <dbReference type="Pfam" id="PF03537"/>
    </source>
</evidence>
<dbReference type="InterPro" id="IPR013785">
    <property type="entry name" value="Aldolase_TIM"/>
</dbReference>
<gene>
    <name evidence="3" type="ORF">COO92_08020</name>
</gene>
<feature type="chain" id="PRO_5014775095" description="Glycoside-hydrolase family GH114 TIM-barrel domain-containing protein" evidence="1">
    <location>
        <begin position="30"/>
        <end position="279"/>
    </location>
</feature>
<dbReference type="InterPro" id="IPR017853">
    <property type="entry name" value="GH"/>
</dbReference>
<keyword evidence="4" id="KW-1185">Reference proteome</keyword>
<dbReference type="PANTHER" id="PTHR35273:SF2">
    <property type="entry name" value="ALPHA-GALACTOSIDASE"/>
    <property type="match status" value="1"/>
</dbReference>
<dbReference type="Pfam" id="PF03537">
    <property type="entry name" value="Glyco_hydro_114"/>
    <property type="match status" value="1"/>
</dbReference>
<accession>A0A2N3L7J7</accession>
<sequence>MHTAKFLFLCAIMTFCVGVSSGLSVPAMAQTSVAPDWPKVPTGPFHWQLQGDIDLAGDIRVVGSDLFETSAAQVRQWRDAGVFPICYINVGAVEDWRDDRDRFPSDVIGNAYWGWPGENWLDVSRFERFADVMRDRFDLCRDKGFLAVEPDNIDAYEADDSSKEIGFTLTRVDQLRYIDWLIDQAHARGLAIGQKNASELVPELVEKMDFALLESAYRLGFMGEFVPYHALGKPVFAVEYLEETENGTDPQSLCPAARKLGFQGVIAHLDLDRAPQNCP</sequence>
<name>A0A2N3L7J7_9PROT</name>
<evidence type="ECO:0000256" key="1">
    <source>
        <dbReference type="SAM" id="SignalP"/>
    </source>
</evidence>
<dbReference type="PANTHER" id="PTHR35273">
    <property type="entry name" value="ALPHA-1,4 POLYGALACTOSAMINIDASE, PUTATIVE (AFU_ORTHOLOGUE AFUA_3G07890)-RELATED"/>
    <property type="match status" value="1"/>
</dbReference>
<dbReference type="AlphaFoldDB" id="A0A2N3L7J7"/>
<evidence type="ECO:0000313" key="4">
    <source>
        <dbReference type="Proteomes" id="UP000233332"/>
    </source>
</evidence>
<dbReference type="InterPro" id="IPR004352">
    <property type="entry name" value="GH114_TIM-barrel"/>
</dbReference>
<dbReference type="SUPFAM" id="SSF51445">
    <property type="entry name" value="(Trans)glycosidases"/>
    <property type="match status" value="1"/>
</dbReference>
<evidence type="ECO:0000313" key="3">
    <source>
        <dbReference type="EMBL" id="PKR58795.1"/>
    </source>
</evidence>
<feature type="domain" description="Glycoside-hydrolase family GH114 TIM-barrel" evidence="2">
    <location>
        <begin position="45"/>
        <end position="272"/>
    </location>
</feature>